<feature type="region of interest" description="Disordered" evidence="5">
    <location>
        <begin position="1"/>
        <end position="132"/>
    </location>
</feature>
<comment type="caution">
    <text evidence="8">The sequence shown here is derived from an EMBL/GenBank/DDBJ whole genome shotgun (WGS) entry which is preliminary data.</text>
</comment>
<evidence type="ECO:0000256" key="1">
    <source>
        <dbReference type="ARBA" id="ARBA00004141"/>
    </source>
</evidence>
<name>A0A8H3ITM5_9LECA</name>
<evidence type="ECO:0000259" key="7">
    <source>
        <dbReference type="PROSITE" id="PS50850"/>
    </source>
</evidence>
<feature type="transmembrane region" description="Helical" evidence="6">
    <location>
        <begin position="238"/>
        <end position="258"/>
    </location>
</feature>
<dbReference type="InterPro" id="IPR020846">
    <property type="entry name" value="MFS_dom"/>
</dbReference>
<feature type="transmembrane region" description="Helical" evidence="6">
    <location>
        <begin position="264"/>
        <end position="284"/>
    </location>
</feature>
<proteinExistence type="predicted"/>
<dbReference type="PANTHER" id="PTHR23501">
    <property type="entry name" value="MAJOR FACILITATOR SUPERFAMILY"/>
    <property type="match status" value="1"/>
</dbReference>
<dbReference type="PROSITE" id="PS50850">
    <property type="entry name" value="MFS"/>
    <property type="match status" value="1"/>
</dbReference>
<dbReference type="GO" id="GO:0022857">
    <property type="term" value="F:transmembrane transporter activity"/>
    <property type="evidence" value="ECO:0007669"/>
    <property type="project" value="InterPro"/>
</dbReference>
<evidence type="ECO:0000256" key="6">
    <source>
        <dbReference type="SAM" id="Phobius"/>
    </source>
</evidence>
<dbReference type="Pfam" id="PF07690">
    <property type="entry name" value="MFS_1"/>
    <property type="match status" value="1"/>
</dbReference>
<accession>A0A8H3ITM5</accession>
<feature type="transmembrane region" description="Helical" evidence="6">
    <location>
        <begin position="207"/>
        <end position="226"/>
    </location>
</feature>
<feature type="domain" description="Major facilitator superfamily (MFS) profile" evidence="7">
    <location>
        <begin position="143"/>
        <end position="630"/>
    </location>
</feature>
<evidence type="ECO:0000256" key="2">
    <source>
        <dbReference type="ARBA" id="ARBA00022692"/>
    </source>
</evidence>
<feature type="transmembrane region" description="Helical" evidence="6">
    <location>
        <begin position="368"/>
        <end position="385"/>
    </location>
</feature>
<feature type="transmembrane region" description="Helical" evidence="6">
    <location>
        <begin position="502"/>
        <end position="525"/>
    </location>
</feature>
<keyword evidence="2 6" id="KW-0812">Transmembrane</keyword>
<dbReference type="GO" id="GO:0005886">
    <property type="term" value="C:plasma membrane"/>
    <property type="evidence" value="ECO:0007669"/>
    <property type="project" value="TreeGrafter"/>
</dbReference>
<protein>
    <recommendedName>
        <fullName evidence="7">Major facilitator superfamily (MFS) profile domain-containing protein</fullName>
    </recommendedName>
</protein>
<keyword evidence="4 6" id="KW-0472">Membrane</keyword>
<dbReference type="AlphaFoldDB" id="A0A8H3ITM5"/>
<dbReference type="InterPro" id="IPR011701">
    <property type="entry name" value="MFS"/>
</dbReference>
<feature type="transmembrane region" description="Helical" evidence="6">
    <location>
        <begin position="405"/>
        <end position="425"/>
    </location>
</feature>
<dbReference type="FunFam" id="1.20.1720.10:FF:000012">
    <property type="entry name" value="MFS toxin efflux pump (AflT)"/>
    <property type="match status" value="1"/>
</dbReference>
<feature type="transmembrane region" description="Helical" evidence="6">
    <location>
        <begin position="446"/>
        <end position="466"/>
    </location>
</feature>
<feature type="transmembrane region" description="Helical" evidence="6">
    <location>
        <begin position="607"/>
        <end position="627"/>
    </location>
</feature>
<evidence type="ECO:0000256" key="3">
    <source>
        <dbReference type="ARBA" id="ARBA00022989"/>
    </source>
</evidence>
<organism evidence="8 9">
    <name type="scientific">Heterodermia speciosa</name>
    <dbReference type="NCBI Taxonomy" id="116794"/>
    <lineage>
        <taxon>Eukaryota</taxon>
        <taxon>Fungi</taxon>
        <taxon>Dikarya</taxon>
        <taxon>Ascomycota</taxon>
        <taxon>Pezizomycotina</taxon>
        <taxon>Lecanoromycetes</taxon>
        <taxon>OSLEUM clade</taxon>
        <taxon>Lecanoromycetidae</taxon>
        <taxon>Caliciales</taxon>
        <taxon>Physciaceae</taxon>
        <taxon>Heterodermia</taxon>
    </lineage>
</organism>
<keyword evidence="3 6" id="KW-1133">Transmembrane helix</keyword>
<feature type="compositionally biased region" description="Basic and acidic residues" evidence="5">
    <location>
        <begin position="107"/>
        <end position="119"/>
    </location>
</feature>
<dbReference type="EMBL" id="CAJPDS010000044">
    <property type="protein sequence ID" value="CAF9927335.1"/>
    <property type="molecule type" value="Genomic_DNA"/>
</dbReference>
<dbReference type="FunFam" id="1.20.1250.20:FF:000196">
    <property type="entry name" value="MFS toxin efflux pump (AflT)"/>
    <property type="match status" value="1"/>
</dbReference>
<dbReference type="SUPFAM" id="SSF103473">
    <property type="entry name" value="MFS general substrate transporter"/>
    <property type="match status" value="1"/>
</dbReference>
<evidence type="ECO:0000256" key="5">
    <source>
        <dbReference type="SAM" id="MobiDB-lite"/>
    </source>
</evidence>
<feature type="compositionally biased region" description="Acidic residues" evidence="5">
    <location>
        <begin position="120"/>
        <end position="129"/>
    </location>
</feature>
<dbReference type="InterPro" id="IPR036259">
    <property type="entry name" value="MFS_trans_sf"/>
</dbReference>
<evidence type="ECO:0000256" key="4">
    <source>
        <dbReference type="ARBA" id="ARBA00023136"/>
    </source>
</evidence>
<feature type="transmembrane region" description="Helical" evidence="6">
    <location>
        <begin position="140"/>
        <end position="165"/>
    </location>
</feature>
<evidence type="ECO:0000313" key="9">
    <source>
        <dbReference type="Proteomes" id="UP000664521"/>
    </source>
</evidence>
<evidence type="ECO:0000313" key="8">
    <source>
        <dbReference type="EMBL" id="CAF9927335.1"/>
    </source>
</evidence>
<gene>
    <name evidence="8" type="ORF">HETSPECPRED_006559</name>
</gene>
<feature type="compositionally biased region" description="Basic and acidic residues" evidence="5">
    <location>
        <begin position="85"/>
        <end position="100"/>
    </location>
</feature>
<feature type="compositionally biased region" description="Low complexity" evidence="5">
    <location>
        <begin position="32"/>
        <end position="47"/>
    </location>
</feature>
<dbReference type="CDD" id="cd17502">
    <property type="entry name" value="MFS_Azr1_MDR_like"/>
    <property type="match status" value="1"/>
</dbReference>
<feature type="transmembrane region" description="Helical" evidence="6">
    <location>
        <begin position="296"/>
        <end position="317"/>
    </location>
</feature>
<dbReference type="PRINTS" id="PR01036">
    <property type="entry name" value="TCRTETB"/>
</dbReference>
<dbReference type="Proteomes" id="UP000664521">
    <property type="component" value="Unassembled WGS sequence"/>
</dbReference>
<feature type="transmembrane region" description="Helical" evidence="6">
    <location>
        <begin position="337"/>
        <end position="356"/>
    </location>
</feature>
<feature type="transmembrane region" description="Helical" evidence="6">
    <location>
        <begin position="472"/>
        <end position="490"/>
    </location>
</feature>
<dbReference type="PANTHER" id="PTHR23501:SF198">
    <property type="entry name" value="AZOLE RESISTANCE PROTEIN 1-RELATED"/>
    <property type="match status" value="1"/>
</dbReference>
<dbReference type="OrthoDB" id="10021397at2759"/>
<comment type="subcellular location">
    <subcellularLocation>
        <location evidence="1">Membrane</location>
        <topology evidence="1">Multi-pass membrane protein</topology>
    </subcellularLocation>
</comment>
<feature type="transmembrane region" description="Helical" evidence="6">
    <location>
        <begin position="537"/>
        <end position="556"/>
    </location>
</feature>
<feature type="compositionally biased region" description="Polar residues" evidence="5">
    <location>
        <begin position="63"/>
        <end position="84"/>
    </location>
</feature>
<keyword evidence="9" id="KW-1185">Reference proteome</keyword>
<reference evidence="8" key="1">
    <citation type="submission" date="2021-03" db="EMBL/GenBank/DDBJ databases">
        <authorList>
            <person name="Tagirdzhanova G."/>
        </authorList>
    </citation>
    <scope>NUCLEOTIDE SEQUENCE</scope>
</reference>
<sequence length="653" mass="68760">MEHAVGDRATGAASDLSASNSPMEHAVSASETAPPHSSTSPQPTSLTGDDKVIGPNAPVGVLQSVQSPPSTGSDEPSATSTQSTELKEKAIERDGSKEDIGSSGENTRIEYTAKEKEGDNAEDTVDDQNDDSKYPGGGKLALLTFGLCMATFVVALDNTIIATAIPKITTVFDSLNDVGWYGSSYLLTTTSLQPSFGKVYTYFNVKWTYLSALLIFELGSIICAAAKNSVMLIVGRAIAGAGAAALFSGGMTIVGYSVALRKRALYISLLSSMFGISSVVGPLLGGVLTDRATWRWCFWINLPFGAVALFTVLIFFKNPERPHTGMTFKQKINQIDLGGAFLLICGIVCLLLALQWGGTTYPWHDSKVWGCILGFGLIIGAFIALQFKLGPRATIPVHIITQRTIAASTTFTAFLAMGLYAHIYYLPFYFQAVKGTTAEGSGIRTIPYLVSTTLASIAVGVSVTVFGWYTPFMWVGAALFTIGAGLLYSLQVSSYAGKWIGYQLLTGIGAGASVQIPFIAVQVVLSAKDMPSGNALAIFFNTLGGALSVSIAQNIFSNTLAQQIPRHTTGVDPALIISAGATHVREASPPGQLAGVLLAYNEAVTKALILPIAVGGIAFICSLFLTAELLNLSLTQMEMKSVKGKKLVAGGGA</sequence>
<dbReference type="Gene3D" id="1.20.1250.20">
    <property type="entry name" value="MFS general substrate transporter like domains"/>
    <property type="match status" value="1"/>
</dbReference>